<dbReference type="InterPro" id="IPR007197">
    <property type="entry name" value="rSAM"/>
</dbReference>
<evidence type="ECO:0000259" key="7">
    <source>
        <dbReference type="PROSITE" id="PS51918"/>
    </source>
</evidence>
<proteinExistence type="predicted"/>
<keyword evidence="3" id="KW-0949">S-adenosyl-L-methionine</keyword>
<dbReference type="InterPro" id="IPR032432">
    <property type="entry name" value="Radical_SAM_C"/>
</dbReference>
<dbReference type="SUPFAM" id="SSF102114">
    <property type="entry name" value="Radical SAM enzymes"/>
    <property type="match status" value="1"/>
</dbReference>
<dbReference type="InterPro" id="IPR006638">
    <property type="entry name" value="Elp3/MiaA/NifB-like_rSAM"/>
</dbReference>
<dbReference type="AlphaFoldDB" id="A0A3B0RKN9"/>
<dbReference type="Pfam" id="PF16199">
    <property type="entry name" value="Radical_SAM_C"/>
    <property type="match status" value="1"/>
</dbReference>
<keyword evidence="5" id="KW-0408">Iron</keyword>
<dbReference type="InterPro" id="IPR005911">
    <property type="entry name" value="YhcC-like"/>
</dbReference>
<evidence type="ECO:0000256" key="1">
    <source>
        <dbReference type="ARBA" id="ARBA00001966"/>
    </source>
</evidence>
<dbReference type="EMBL" id="UOEA01000059">
    <property type="protein sequence ID" value="VAV84035.1"/>
    <property type="molecule type" value="Genomic_DNA"/>
</dbReference>
<comment type="cofactor">
    <cofactor evidence="1">
        <name>[4Fe-4S] cluster</name>
        <dbReference type="ChEBI" id="CHEBI:49883"/>
    </cofactor>
</comment>
<dbReference type="SFLD" id="SFLDG01091">
    <property type="entry name" value="uncharacterized_CHP01210-like"/>
    <property type="match status" value="1"/>
</dbReference>
<dbReference type="SMART" id="SM00729">
    <property type="entry name" value="Elp3"/>
    <property type="match status" value="1"/>
</dbReference>
<feature type="domain" description="Radical SAM core" evidence="7">
    <location>
        <begin position="18"/>
        <end position="264"/>
    </location>
</feature>
<dbReference type="SFLD" id="SFLDS00029">
    <property type="entry name" value="Radical_SAM"/>
    <property type="match status" value="1"/>
</dbReference>
<evidence type="ECO:0000313" key="8">
    <source>
        <dbReference type="EMBL" id="VAV84035.1"/>
    </source>
</evidence>
<sequence>MTMKELRYRPLSVYLKEQFGEKVYKITIDAGFGCPTREGDGEGCTFCNQGSLEPKEYGAELGVTAQLDMGAAKIKKRHNADKFIAYFQINTNTYGKIEELRALYKEAVAHPLVVGLAVSTRPDCLSGEIFELLREIKNDEQSKTGCRLVWLELGLQSANDATLKRINRGHTAADFEEATFMARDYGIDVCAHIVMGLPGDEVVDMLETVRFISSLGVWGVKFHQLMVLRDTPLERSYRDGQVELLSLDEYAEIVVESLELLSPEVVVHRLSGDAPKAFVVAPDWGVNKFIIKERIEEFMVLRDMHQGARWRI</sequence>
<dbReference type="Pfam" id="PF04055">
    <property type="entry name" value="Radical_SAM"/>
    <property type="match status" value="1"/>
</dbReference>
<evidence type="ECO:0000256" key="5">
    <source>
        <dbReference type="ARBA" id="ARBA00023004"/>
    </source>
</evidence>
<dbReference type="PROSITE" id="PS51918">
    <property type="entry name" value="RADICAL_SAM"/>
    <property type="match status" value="1"/>
</dbReference>
<organism evidence="8">
    <name type="scientific">hydrothermal vent metagenome</name>
    <dbReference type="NCBI Taxonomy" id="652676"/>
    <lineage>
        <taxon>unclassified sequences</taxon>
        <taxon>metagenomes</taxon>
        <taxon>ecological metagenomes</taxon>
    </lineage>
</organism>
<keyword evidence="2" id="KW-0004">4Fe-4S</keyword>
<reference evidence="8" key="1">
    <citation type="submission" date="2018-06" db="EMBL/GenBank/DDBJ databases">
        <authorList>
            <person name="Zhirakovskaya E."/>
        </authorList>
    </citation>
    <scope>NUCLEOTIDE SEQUENCE</scope>
</reference>
<dbReference type="GO" id="GO:0051539">
    <property type="term" value="F:4 iron, 4 sulfur cluster binding"/>
    <property type="evidence" value="ECO:0007669"/>
    <property type="project" value="UniProtKB-KW"/>
</dbReference>
<dbReference type="PANTHER" id="PTHR11135">
    <property type="entry name" value="HISTONE ACETYLTRANSFERASE-RELATED"/>
    <property type="match status" value="1"/>
</dbReference>
<dbReference type="PANTHER" id="PTHR11135:SF1">
    <property type="entry name" value="PROTEIN YHCC"/>
    <property type="match status" value="1"/>
</dbReference>
<protein>
    <submittedName>
        <fullName evidence="8">Uncharacterized radical SAM protein YhcC</fullName>
    </submittedName>
</protein>
<evidence type="ECO:0000256" key="2">
    <source>
        <dbReference type="ARBA" id="ARBA00022485"/>
    </source>
</evidence>
<name>A0A3B0RKN9_9ZZZZ</name>
<evidence type="ECO:0000256" key="6">
    <source>
        <dbReference type="ARBA" id="ARBA00023014"/>
    </source>
</evidence>
<dbReference type="Gene3D" id="3.30.750.200">
    <property type="match status" value="1"/>
</dbReference>
<accession>A0A3B0RKN9</accession>
<dbReference type="SFLD" id="SFLDG01082">
    <property type="entry name" value="B12-binding_domain_containing"/>
    <property type="match status" value="1"/>
</dbReference>
<dbReference type="GO" id="GO:0003824">
    <property type="term" value="F:catalytic activity"/>
    <property type="evidence" value="ECO:0007669"/>
    <property type="project" value="InterPro"/>
</dbReference>
<dbReference type="GO" id="GO:0046872">
    <property type="term" value="F:metal ion binding"/>
    <property type="evidence" value="ECO:0007669"/>
    <property type="project" value="UniProtKB-KW"/>
</dbReference>
<dbReference type="InterPro" id="IPR058240">
    <property type="entry name" value="rSAM_sf"/>
</dbReference>
<gene>
    <name evidence="8" type="ORF">MNBD_DELTA01-492</name>
</gene>
<keyword evidence="6" id="KW-0411">Iron-sulfur</keyword>
<evidence type="ECO:0000256" key="4">
    <source>
        <dbReference type="ARBA" id="ARBA00022723"/>
    </source>
</evidence>
<keyword evidence="4" id="KW-0479">Metal-binding</keyword>
<evidence type="ECO:0000256" key="3">
    <source>
        <dbReference type="ARBA" id="ARBA00022691"/>
    </source>
</evidence>
<dbReference type="NCBIfam" id="TIGR01212">
    <property type="entry name" value="TIGR01212 family radical SAM protein"/>
    <property type="match status" value="1"/>
</dbReference>
<dbReference type="InterPro" id="IPR039661">
    <property type="entry name" value="ELP3"/>
</dbReference>
<dbReference type="SFLD" id="SFLDG01086">
    <property type="entry name" value="elongater_protein-like"/>
    <property type="match status" value="1"/>
</dbReference>